<evidence type="ECO:0000313" key="8">
    <source>
        <dbReference type="Proteomes" id="UP000827092"/>
    </source>
</evidence>
<comment type="caution">
    <text evidence="7">The sequence shown here is derived from an EMBL/GenBank/DDBJ whole genome shotgun (WGS) entry which is preliminary data.</text>
</comment>
<dbReference type="InterPro" id="IPR003961">
    <property type="entry name" value="FN3_dom"/>
</dbReference>
<keyword evidence="2" id="KW-0677">Repeat</keyword>
<dbReference type="PROSITE" id="PS50853">
    <property type="entry name" value="FN3"/>
    <property type="match status" value="1"/>
</dbReference>
<evidence type="ECO:0000259" key="6">
    <source>
        <dbReference type="PROSITE" id="PS50853"/>
    </source>
</evidence>
<sequence length="447" mass="50202">MWIASAASWKAGFQHKHLRLEPTGHFHAFFTGDSFFITCSAGPNSGATRLTWQAPNERDITISTGKVHVEAAPDNPYGLELVFEDVRYEDRGKYVCSAVIDGREAKTHFILKVYQSITFWGTPEQQTGKEETDFMVRCNVRSDPSAIISWYVNGTLLLDGPKYTITEDGLFIRSLTPRDYGNYTCRAFVVTPHSSQMKNRNITVNVHYRPVWHNPHMELAHGIIGSSANLTCAAHSQPPPVFEWFRERTLLGNSKGLYGITNQKWRSILQVKIKDASMFGNYYCMVSNYIGEVERTITLVEGIVPNPPEFTVWSDEPGIMIIRFAAIPKAVLPVLGYRIEWKLMTDSGWHQARYHQASDGNEFVLPDLSLESDYAIRIAARNTVGYSNYSQEVILRTKGLVAETVVDGQSVSSSFNSAKDSSLRASCVLQAVVLWLLLGFSSSGMFR</sequence>
<evidence type="ECO:0000259" key="5">
    <source>
        <dbReference type="PROSITE" id="PS50835"/>
    </source>
</evidence>
<dbReference type="SMART" id="SM00409">
    <property type="entry name" value="IG"/>
    <property type="match status" value="3"/>
</dbReference>
<keyword evidence="4" id="KW-0393">Immunoglobulin domain</keyword>
<dbReference type="EMBL" id="JAFNEN010000057">
    <property type="protein sequence ID" value="KAG8197246.1"/>
    <property type="molecule type" value="Genomic_DNA"/>
</dbReference>
<dbReference type="SUPFAM" id="SSF48726">
    <property type="entry name" value="Immunoglobulin"/>
    <property type="match status" value="3"/>
</dbReference>
<keyword evidence="8" id="KW-1185">Reference proteome</keyword>
<dbReference type="InterPro" id="IPR036179">
    <property type="entry name" value="Ig-like_dom_sf"/>
</dbReference>
<feature type="domain" description="Ig-like" evidence="5">
    <location>
        <begin position="128"/>
        <end position="203"/>
    </location>
</feature>
<dbReference type="CDD" id="cd00096">
    <property type="entry name" value="Ig"/>
    <property type="match status" value="1"/>
</dbReference>
<dbReference type="InterPro" id="IPR003598">
    <property type="entry name" value="Ig_sub2"/>
</dbReference>
<keyword evidence="1" id="KW-0732">Signal</keyword>
<dbReference type="InterPro" id="IPR003599">
    <property type="entry name" value="Ig_sub"/>
</dbReference>
<dbReference type="InterPro" id="IPR013151">
    <property type="entry name" value="Immunoglobulin_dom"/>
</dbReference>
<feature type="domain" description="Ig-like" evidence="5">
    <location>
        <begin position="22"/>
        <end position="98"/>
    </location>
</feature>
<dbReference type="PROSITE" id="PS50835">
    <property type="entry name" value="IG_LIKE"/>
    <property type="match status" value="3"/>
</dbReference>
<gene>
    <name evidence="7" type="ORF">JTE90_007498</name>
</gene>
<feature type="domain" description="Fibronectin type-III" evidence="6">
    <location>
        <begin position="304"/>
        <end position="400"/>
    </location>
</feature>
<feature type="domain" description="Ig-like" evidence="5">
    <location>
        <begin position="215"/>
        <end position="298"/>
    </location>
</feature>
<reference evidence="7 8" key="1">
    <citation type="journal article" date="2022" name="Nat. Ecol. Evol.">
        <title>A masculinizing supergene underlies an exaggerated male reproductive morph in a spider.</title>
        <authorList>
            <person name="Hendrickx F."/>
            <person name="De Corte Z."/>
            <person name="Sonet G."/>
            <person name="Van Belleghem S.M."/>
            <person name="Kostlbacher S."/>
            <person name="Vangestel C."/>
        </authorList>
    </citation>
    <scope>NUCLEOTIDE SEQUENCE [LARGE SCALE GENOMIC DNA]</scope>
    <source>
        <strain evidence="7">W744_W776</strain>
    </source>
</reference>
<dbReference type="InterPro" id="IPR036116">
    <property type="entry name" value="FN3_sf"/>
</dbReference>
<dbReference type="Gene3D" id="2.60.40.10">
    <property type="entry name" value="Immunoglobulins"/>
    <property type="match status" value="4"/>
</dbReference>
<dbReference type="PANTHER" id="PTHR12231">
    <property type="entry name" value="CTX-RELATED TYPE I TRANSMEMBRANE PROTEIN"/>
    <property type="match status" value="1"/>
</dbReference>
<protein>
    <submittedName>
        <fullName evidence="7">Uncharacterized protein</fullName>
    </submittedName>
</protein>
<evidence type="ECO:0000256" key="4">
    <source>
        <dbReference type="ARBA" id="ARBA00023319"/>
    </source>
</evidence>
<dbReference type="SMART" id="SM00408">
    <property type="entry name" value="IGc2"/>
    <property type="match status" value="3"/>
</dbReference>
<dbReference type="AlphaFoldDB" id="A0AAV6VNZ4"/>
<dbReference type="InterPro" id="IPR051170">
    <property type="entry name" value="Neural/epithelial_adhesion"/>
</dbReference>
<dbReference type="GO" id="GO:0043005">
    <property type="term" value="C:neuron projection"/>
    <property type="evidence" value="ECO:0007669"/>
    <property type="project" value="TreeGrafter"/>
</dbReference>
<dbReference type="InterPro" id="IPR007110">
    <property type="entry name" value="Ig-like_dom"/>
</dbReference>
<dbReference type="Proteomes" id="UP000827092">
    <property type="component" value="Unassembled WGS sequence"/>
</dbReference>
<dbReference type="SUPFAM" id="SSF49265">
    <property type="entry name" value="Fibronectin type III"/>
    <property type="match status" value="1"/>
</dbReference>
<name>A0AAV6VNZ4_9ARAC</name>
<evidence type="ECO:0000256" key="2">
    <source>
        <dbReference type="ARBA" id="ARBA00022737"/>
    </source>
</evidence>
<accession>A0AAV6VNZ4</accession>
<evidence type="ECO:0000313" key="7">
    <source>
        <dbReference type="EMBL" id="KAG8197246.1"/>
    </source>
</evidence>
<dbReference type="PANTHER" id="PTHR12231:SF259">
    <property type="entry name" value="FACTOR OF INTERPULSE INTERVAL-RELATED"/>
    <property type="match status" value="1"/>
</dbReference>
<dbReference type="InterPro" id="IPR013783">
    <property type="entry name" value="Ig-like_fold"/>
</dbReference>
<dbReference type="Pfam" id="PF13927">
    <property type="entry name" value="Ig_3"/>
    <property type="match status" value="2"/>
</dbReference>
<organism evidence="7 8">
    <name type="scientific">Oedothorax gibbosus</name>
    <dbReference type="NCBI Taxonomy" id="931172"/>
    <lineage>
        <taxon>Eukaryota</taxon>
        <taxon>Metazoa</taxon>
        <taxon>Ecdysozoa</taxon>
        <taxon>Arthropoda</taxon>
        <taxon>Chelicerata</taxon>
        <taxon>Arachnida</taxon>
        <taxon>Araneae</taxon>
        <taxon>Araneomorphae</taxon>
        <taxon>Entelegynae</taxon>
        <taxon>Araneoidea</taxon>
        <taxon>Linyphiidae</taxon>
        <taxon>Erigoninae</taxon>
        <taxon>Oedothorax</taxon>
    </lineage>
</organism>
<evidence type="ECO:0000256" key="3">
    <source>
        <dbReference type="ARBA" id="ARBA00023157"/>
    </source>
</evidence>
<evidence type="ECO:0000256" key="1">
    <source>
        <dbReference type="ARBA" id="ARBA00022729"/>
    </source>
</evidence>
<keyword evidence="3" id="KW-1015">Disulfide bond</keyword>
<proteinExistence type="predicted"/>
<dbReference type="CDD" id="cd00063">
    <property type="entry name" value="FN3"/>
    <property type="match status" value="1"/>
</dbReference>
<dbReference type="Pfam" id="PF00047">
    <property type="entry name" value="ig"/>
    <property type="match status" value="1"/>
</dbReference>